<dbReference type="EMBL" id="KQ241720">
    <property type="protein sequence ID" value="KNC85114.1"/>
    <property type="molecule type" value="Genomic_DNA"/>
</dbReference>
<evidence type="ECO:0000313" key="2">
    <source>
        <dbReference type="EMBL" id="KNC85114.1"/>
    </source>
</evidence>
<evidence type="ECO:0000313" key="3">
    <source>
        <dbReference type="Proteomes" id="UP000054560"/>
    </source>
</evidence>
<dbReference type="AlphaFoldDB" id="A0A0L0G885"/>
<protein>
    <recommendedName>
        <fullName evidence="1">Methyltransferase FkbM domain-containing protein</fullName>
    </recommendedName>
</protein>
<name>A0A0L0G885_9EUKA</name>
<dbReference type="GeneID" id="25903208"/>
<keyword evidence="3" id="KW-1185">Reference proteome</keyword>
<reference evidence="2 3" key="1">
    <citation type="submission" date="2011-02" db="EMBL/GenBank/DDBJ databases">
        <title>The Genome Sequence of Sphaeroforma arctica JP610.</title>
        <authorList>
            <consortium name="The Broad Institute Genome Sequencing Platform"/>
            <person name="Russ C."/>
            <person name="Cuomo C."/>
            <person name="Young S.K."/>
            <person name="Zeng Q."/>
            <person name="Gargeya S."/>
            <person name="Alvarado L."/>
            <person name="Berlin A."/>
            <person name="Chapman S.B."/>
            <person name="Chen Z."/>
            <person name="Freedman E."/>
            <person name="Gellesch M."/>
            <person name="Goldberg J."/>
            <person name="Griggs A."/>
            <person name="Gujja S."/>
            <person name="Heilman E."/>
            <person name="Heiman D."/>
            <person name="Howarth C."/>
            <person name="Mehta T."/>
            <person name="Neiman D."/>
            <person name="Pearson M."/>
            <person name="Roberts A."/>
            <person name="Saif S."/>
            <person name="Shea T."/>
            <person name="Shenoy N."/>
            <person name="Sisk P."/>
            <person name="Stolte C."/>
            <person name="Sykes S."/>
            <person name="White J."/>
            <person name="Yandava C."/>
            <person name="Burger G."/>
            <person name="Gray M.W."/>
            <person name="Holland P.W.H."/>
            <person name="King N."/>
            <person name="Lang F.B.F."/>
            <person name="Roger A.J."/>
            <person name="Ruiz-Trillo I."/>
            <person name="Haas B."/>
            <person name="Nusbaum C."/>
            <person name="Birren B."/>
        </authorList>
    </citation>
    <scope>NUCLEOTIDE SEQUENCE [LARGE SCALE GENOMIC DNA]</scope>
    <source>
        <strain evidence="2 3">JP610</strain>
    </source>
</reference>
<proteinExistence type="predicted"/>
<dbReference type="RefSeq" id="XP_014159016.1">
    <property type="nucleotide sequence ID" value="XM_014303541.1"/>
</dbReference>
<evidence type="ECO:0000259" key="1">
    <source>
        <dbReference type="Pfam" id="PF05050"/>
    </source>
</evidence>
<sequence length="145" mass="16389">MSTPDAILLDIGPVVMTTLTDAKRKSSESWTEGISSLGENAGDLKRYSDKDKATVKVHGITLQHLLEELRIEPGRLNILQIDAECYDARILLQWPDLEEHRPTVINIEWSCINTEERCQLIQRLVDAGYTHFDHTDKDFTAVIAA</sequence>
<feature type="domain" description="Methyltransferase FkbM" evidence="1">
    <location>
        <begin position="36"/>
        <end position="120"/>
    </location>
</feature>
<dbReference type="InterPro" id="IPR006342">
    <property type="entry name" value="FkbM_mtfrase"/>
</dbReference>
<dbReference type="Pfam" id="PF05050">
    <property type="entry name" value="Methyltransf_21"/>
    <property type="match status" value="1"/>
</dbReference>
<gene>
    <name evidence="2" type="ORF">SARC_02704</name>
</gene>
<dbReference type="Proteomes" id="UP000054560">
    <property type="component" value="Unassembled WGS sequence"/>
</dbReference>
<accession>A0A0L0G885</accession>
<organism evidence="2 3">
    <name type="scientific">Sphaeroforma arctica JP610</name>
    <dbReference type="NCBI Taxonomy" id="667725"/>
    <lineage>
        <taxon>Eukaryota</taxon>
        <taxon>Ichthyosporea</taxon>
        <taxon>Ichthyophonida</taxon>
        <taxon>Sphaeroforma</taxon>
    </lineage>
</organism>